<organism evidence="2 3">
    <name type="scientific">Serratia aquatilis</name>
    <dbReference type="NCBI Taxonomy" id="1737515"/>
    <lineage>
        <taxon>Bacteria</taxon>
        <taxon>Pseudomonadati</taxon>
        <taxon>Pseudomonadota</taxon>
        <taxon>Gammaproteobacteria</taxon>
        <taxon>Enterobacterales</taxon>
        <taxon>Yersiniaceae</taxon>
        <taxon>Serratia</taxon>
    </lineage>
</organism>
<proteinExistence type="predicted"/>
<evidence type="ECO:0000313" key="2">
    <source>
        <dbReference type="EMBL" id="MFC0226923.1"/>
    </source>
</evidence>
<dbReference type="InterPro" id="IPR036937">
    <property type="entry name" value="Adhesion_dom_fimbrial_sf"/>
</dbReference>
<keyword evidence="3" id="KW-1185">Reference proteome</keyword>
<sequence length="173" mass="18339">MQQDNPVLTSANGGGWKKVVWMLLGGLTFWSQALMADQANLSLRLTIYAPPSCTINSGYSVPVDFGNVLSTQVDGVNYKKVVPYNLSCSNLTGAVSMSLSGGTNFPSGALGTSLPDLGIAFYTDSTKWNLGESRSFSYNSRPTMYAVPIKTPGVTLTTGGDFTAGVTLVINYN</sequence>
<protein>
    <submittedName>
        <fullName evidence="2">Fimbrial protein</fullName>
    </submittedName>
</protein>
<dbReference type="Pfam" id="PF00419">
    <property type="entry name" value="Fimbrial"/>
    <property type="match status" value="1"/>
</dbReference>
<dbReference type="Proteomes" id="UP001589792">
    <property type="component" value="Unassembled WGS sequence"/>
</dbReference>
<accession>A0ABV6ED34</accession>
<comment type="caution">
    <text evidence="2">The sequence shown here is derived from an EMBL/GenBank/DDBJ whole genome shotgun (WGS) entry which is preliminary data.</text>
</comment>
<feature type="domain" description="Fimbrial-type adhesion" evidence="1">
    <location>
        <begin position="42"/>
        <end position="172"/>
    </location>
</feature>
<evidence type="ECO:0000259" key="1">
    <source>
        <dbReference type="Pfam" id="PF00419"/>
    </source>
</evidence>
<dbReference type="InterPro" id="IPR000259">
    <property type="entry name" value="Adhesion_dom_fimbrial"/>
</dbReference>
<reference evidence="2 3" key="1">
    <citation type="submission" date="2024-09" db="EMBL/GenBank/DDBJ databases">
        <authorList>
            <person name="Sun Q."/>
            <person name="Mori K."/>
        </authorList>
    </citation>
    <scope>NUCLEOTIDE SEQUENCE [LARGE SCALE GENOMIC DNA]</scope>
    <source>
        <strain evidence="2 3">CCM 8626</strain>
    </source>
</reference>
<dbReference type="Gene3D" id="2.60.40.1090">
    <property type="entry name" value="Fimbrial-type adhesion domain"/>
    <property type="match status" value="1"/>
</dbReference>
<dbReference type="SUPFAM" id="SSF49401">
    <property type="entry name" value="Bacterial adhesins"/>
    <property type="match status" value="1"/>
</dbReference>
<gene>
    <name evidence="2" type="ORF">ACFFJ3_10485</name>
</gene>
<dbReference type="InterPro" id="IPR008966">
    <property type="entry name" value="Adhesion_dom_sf"/>
</dbReference>
<dbReference type="RefSeq" id="WP_380674965.1">
    <property type="nucleotide sequence ID" value="NZ_CP173186.1"/>
</dbReference>
<evidence type="ECO:0000313" key="3">
    <source>
        <dbReference type="Proteomes" id="UP001589792"/>
    </source>
</evidence>
<name>A0ABV6ED34_9GAMM</name>
<dbReference type="EMBL" id="JBHLXG010000008">
    <property type="protein sequence ID" value="MFC0226923.1"/>
    <property type="molecule type" value="Genomic_DNA"/>
</dbReference>